<dbReference type="EMBL" id="QXGD01001505">
    <property type="protein sequence ID" value="KAE9204689.1"/>
    <property type="molecule type" value="Genomic_DNA"/>
</dbReference>
<dbReference type="Proteomes" id="UP000441208">
    <property type="component" value="Unassembled WGS sequence"/>
</dbReference>
<organism evidence="4 15">
    <name type="scientific">Phytophthora fragariae</name>
    <dbReference type="NCBI Taxonomy" id="53985"/>
    <lineage>
        <taxon>Eukaryota</taxon>
        <taxon>Sar</taxon>
        <taxon>Stramenopiles</taxon>
        <taxon>Oomycota</taxon>
        <taxon>Peronosporomycetes</taxon>
        <taxon>Peronosporales</taxon>
        <taxon>Peronosporaceae</taxon>
        <taxon>Phytophthora</taxon>
    </lineage>
</organism>
<dbReference type="Proteomes" id="UP000486351">
    <property type="component" value="Unassembled WGS sequence"/>
</dbReference>
<dbReference type="AlphaFoldDB" id="A0A6A3SMA4"/>
<evidence type="ECO:0000313" key="17">
    <source>
        <dbReference type="Proteomes" id="UP000460718"/>
    </source>
</evidence>
<evidence type="ECO:0000313" key="9">
    <source>
        <dbReference type="EMBL" id="KAE9292816.1"/>
    </source>
</evidence>
<dbReference type="EMBL" id="QXFZ01000170">
    <property type="protein sequence ID" value="KAE9129069.1"/>
    <property type="molecule type" value="Genomic_DNA"/>
</dbReference>
<dbReference type="Proteomes" id="UP000476176">
    <property type="component" value="Unassembled WGS sequence"/>
</dbReference>
<evidence type="ECO:0000313" key="13">
    <source>
        <dbReference type="Proteomes" id="UP000437068"/>
    </source>
</evidence>
<evidence type="ECO:0000313" key="19">
    <source>
        <dbReference type="Proteomes" id="UP000486351"/>
    </source>
</evidence>
<evidence type="ECO:0000313" key="18">
    <source>
        <dbReference type="Proteomes" id="UP000476176"/>
    </source>
</evidence>
<dbReference type="EMBL" id="QXGF01001483">
    <property type="protein sequence ID" value="KAE8929670.1"/>
    <property type="molecule type" value="Genomic_DNA"/>
</dbReference>
<evidence type="ECO:0000313" key="2">
    <source>
        <dbReference type="EMBL" id="KAE9002195.1"/>
    </source>
</evidence>
<evidence type="ECO:0000313" key="1">
    <source>
        <dbReference type="EMBL" id="KAE8929670.1"/>
    </source>
</evidence>
<evidence type="ECO:0000313" key="7">
    <source>
        <dbReference type="EMBL" id="KAE9204689.1"/>
    </source>
</evidence>
<evidence type="ECO:0000313" key="5">
    <source>
        <dbReference type="EMBL" id="KAE9129069.1"/>
    </source>
</evidence>
<dbReference type="EMBL" id="QXGC01000842">
    <property type="protein sequence ID" value="KAE9219162.1"/>
    <property type="molecule type" value="Genomic_DNA"/>
</dbReference>
<evidence type="ECO:0000313" key="15">
    <source>
        <dbReference type="Proteomes" id="UP000440732"/>
    </source>
</evidence>
<evidence type="ECO:0000313" key="8">
    <source>
        <dbReference type="EMBL" id="KAE9219162.1"/>
    </source>
</evidence>
<dbReference type="EMBL" id="QXGE01001424">
    <property type="protein sequence ID" value="KAE9292816.1"/>
    <property type="molecule type" value="Genomic_DNA"/>
</dbReference>
<proteinExistence type="predicted"/>
<sequence length="147" mass="17069">MLEHHDELLKGASRLRRHLIKNYGYASYEDDDASLDAIEERVEWYKRDARLLKPKVVARPICSIATRLVNDLEKLDLKSFFRTEENWERFTALGNVVAGWMVATEGSNKAKTHRKYFRGLSTKLAKLDEQYPGRLPPALLSYTKRLS</sequence>
<evidence type="ECO:0000313" key="20">
    <source>
        <dbReference type="Proteomes" id="UP000488956"/>
    </source>
</evidence>
<evidence type="ECO:0000313" key="14">
    <source>
        <dbReference type="Proteomes" id="UP000440367"/>
    </source>
</evidence>
<dbReference type="EMBL" id="QXGB01001466">
    <property type="protein sequence ID" value="KAE9190328.1"/>
    <property type="molecule type" value="Genomic_DNA"/>
</dbReference>
<evidence type="ECO:0000313" key="11">
    <source>
        <dbReference type="Proteomes" id="UP000429523"/>
    </source>
</evidence>
<dbReference type="Proteomes" id="UP000433483">
    <property type="component" value="Unassembled WGS sequence"/>
</dbReference>
<dbReference type="Proteomes" id="UP000488956">
    <property type="component" value="Unassembled WGS sequence"/>
</dbReference>
<dbReference type="OrthoDB" id="90892at2759"/>
<evidence type="ECO:0000313" key="16">
    <source>
        <dbReference type="Proteomes" id="UP000441208"/>
    </source>
</evidence>
<dbReference type="EMBL" id="QXFW01000825">
    <property type="protein sequence ID" value="KAE9002195.1"/>
    <property type="molecule type" value="Genomic_DNA"/>
</dbReference>
<dbReference type="Proteomes" id="UP000460718">
    <property type="component" value="Unassembled WGS sequence"/>
</dbReference>
<reference evidence="11 12" key="1">
    <citation type="submission" date="2018-08" db="EMBL/GenBank/DDBJ databases">
        <title>Genomic investigation of the strawberry pathogen Phytophthora fragariae indicates pathogenicity is determined by transcriptional variation in three key races.</title>
        <authorList>
            <person name="Adams T.M."/>
            <person name="Armitage A.D."/>
            <person name="Sobczyk M.K."/>
            <person name="Bates H.J."/>
            <person name="Dunwell J.M."/>
            <person name="Nellist C.F."/>
            <person name="Harrison R.J."/>
        </authorList>
    </citation>
    <scope>NUCLEOTIDE SEQUENCE [LARGE SCALE GENOMIC DNA]</scope>
    <source>
        <strain evidence="9 13">A4</strain>
        <strain evidence="7 14">BC-1</strain>
        <strain evidence="8 18">BC-23</strain>
        <strain evidence="6 12">NOV-27</strain>
        <strain evidence="4 15">NOV-5</strain>
        <strain evidence="5 16">NOV-71</strain>
        <strain evidence="10 19">NOV-77</strain>
        <strain evidence="1 11">NOV-9</strain>
        <strain evidence="3 20">ONT-3</strain>
        <strain evidence="2 17">SCRP245</strain>
    </source>
</reference>
<dbReference type="EMBL" id="QXFY01000849">
    <property type="protein sequence ID" value="KAE9334352.1"/>
    <property type="molecule type" value="Genomic_DNA"/>
</dbReference>
<dbReference type="Proteomes" id="UP000440367">
    <property type="component" value="Unassembled WGS sequence"/>
</dbReference>
<protein>
    <submittedName>
        <fullName evidence="4">Uncharacterized protein</fullName>
    </submittedName>
</protein>
<dbReference type="Proteomes" id="UP000437068">
    <property type="component" value="Unassembled WGS sequence"/>
</dbReference>
<evidence type="ECO:0000313" key="3">
    <source>
        <dbReference type="EMBL" id="KAE9090452.1"/>
    </source>
</evidence>
<dbReference type="Proteomes" id="UP000429523">
    <property type="component" value="Unassembled WGS sequence"/>
</dbReference>
<evidence type="ECO:0000313" key="10">
    <source>
        <dbReference type="EMBL" id="KAE9334352.1"/>
    </source>
</evidence>
<keyword evidence="12" id="KW-1185">Reference proteome</keyword>
<dbReference type="EMBL" id="QXFX01001427">
    <property type="protein sequence ID" value="KAE9090452.1"/>
    <property type="molecule type" value="Genomic_DNA"/>
</dbReference>
<dbReference type="Proteomes" id="UP000440732">
    <property type="component" value="Unassembled WGS sequence"/>
</dbReference>
<evidence type="ECO:0000313" key="6">
    <source>
        <dbReference type="EMBL" id="KAE9190328.1"/>
    </source>
</evidence>
<gene>
    <name evidence="9" type="ORF">PF001_g18547</name>
    <name evidence="7" type="ORF">PF002_g20558</name>
    <name evidence="8" type="ORF">PF004_g13681</name>
    <name evidence="6" type="ORF">PF005_g19292</name>
    <name evidence="4" type="ORF">PF006_g18254</name>
    <name evidence="5" type="ORF">PF007_g5051</name>
    <name evidence="10" type="ORF">PF008_g14010</name>
    <name evidence="1" type="ORF">PF009_g20219</name>
    <name evidence="3" type="ORF">PF010_g18576</name>
    <name evidence="2" type="ORF">PF011_g13422</name>
</gene>
<dbReference type="EMBL" id="QXGA01001405">
    <property type="protein sequence ID" value="KAE9119897.1"/>
    <property type="molecule type" value="Genomic_DNA"/>
</dbReference>
<comment type="caution">
    <text evidence="4">The sequence shown here is derived from an EMBL/GenBank/DDBJ whole genome shotgun (WGS) entry which is preliminary data.</text>
</comment>
<accession>A0A6A3SMA4</accession>
<evidence type="ECO:0000313" key="12">
    <source>
        <dbReference type="Proteomes" id="UP000433483"/>
    </source>
</evidence>
<evidence type="ECO:0000313" key="4">
    <source>
        <dbReference type="EMBL" id="KAE9119897.1"/>
    </source>
</evidence>
<name>A0A6A3SMA4_9STRA</name>